<keyword evidence="6" id="KW-1185">Reference proteome</keyword>
<name>A0A087B9N8_9BIFI</name>
<organism evidence="5 6">
    <name type="scientific">Bifidobacterium magnum</name>
    <dbReference type="NCBI Taxonomy" id="1692"/>
    <lineage>
        <taxon>Bacteria</taxon>
        <taxon>Bacillati</taxon>
        <taxon>Actinomycetota</taxon>
        <taxon>Actinomycetes</taxon>
        <taxon>Bifidobacteriales</taxon>
        <taxon>Bifidobacteriaceae</taxon>
        <taxon>Bifidobacterium</taxon>
    </lineage>
</organism>
<feature type="compositionally biased region" description="Polar residues" evidence="4">
    <location>
        <begin position="131"/>
        <end position="154"/>
    </location>
</feature>
<evidence type="ECO:0000256" key="3">
    <source>
        <dbReference type="RuleBase" id="RU000524"/>
    </source>
</evidence>
<gene>
    <name evidence="5" type="ORF">BMAGN_1548</name>
</gene>
<accession>A0A087B9N8</accession>
<protein>
    <recommendedName>
        <fullName evidence="2 3">Single-stranded DNA-binding protein</fullName>
    </recommendedName>
</protein>
<dbReference type="STRING" id="1692.BMAGN_1548"/>
<dbReference type="eggNOG" id="COG0629">
    <property type="taxonomic scope" value="Bacteria"/>
</dbReference>
<sequence length="154" mass="16910">MIQVTFTGNAGQDPETKTFNNGGSITQVNVGIGQGYKDRASGQWIDKGTAWVTVKANTSQTKETLQHVHKGTHLLVTGSLTVRTYQKQDGTQGTALDVNATAIAIIPRKQQQMQQPQQPMQQPVQQPQQQNTWASMPTGTDPWSQGSFNQEPEF</sequence>
<dbReference type="CDD" id="cd04496">
    <property type="entry name" value="SSB_OBF"/>
    <property type="match status" value="1"/>
</dbReference>
<dbReference type="SUPFAM" id="SSF50249">
    <property type="entry name" value="Nucleic acid-binding proteins"/>
    <property type="match status" value="1"/>
</dbReference>
<dbReference type="AlphaFoldDB" id="A0A087B9N8"/>
<dbReference type="InterPro" id="IPR011344">
    <property type="entry name" value="ssDNA-bd"/>
</dbReference>
<reference evidence="5 6" key="1">
    <citation type="submission" date="2014-03" db="EMBL/GenBank/DDBJ databases">
        <title>Genomics of Bifidobacteria.</title>
        <authorList>
            <person name="Ventura M."/>
            <person name="Milani C."/>
            <person name="Lugli G.A."/>
        </authorList>
    </citation>
    <scope>NUCLEOTIDE SEQUENCE [LARGE SCALE GENOMIC DNA]</scope>
    <source>
        <strain evidence="5 6">LMG 11591</strain>
    </source>
</reference>
<dbReference type="EMBL" id="JGZB01000009">
    <property type="protein sequence ID" value="KFI67738.1"/>
    <property type="molecule type" value="Genomic_DNA"/>
</dbReference>
<dbReference type="PIRSF" id="PIRSF002070">
    <property type="entry name" value="SSB"/>
    <property type="match status" value="1"/>
</dbReference>
<evidence type="ECO:0000256" key="1">
    <source>
        <dbReference type="ARBA" id="ARBA00023125"/>
    </source>
</evidence>
<dbReference type="Pfam" id="PF00436">
    <property type="entry name" value="SSB"/>
    <property type="match status" value="1"/>
</dbReference>
<dbReference type="InterPro" id="IPR012340">
    <property type="entry name" value="NA-bd_OB-fold"/>
</dbReference>
<feature type="region of interest" description="Disordered" evidence="4">
    <location>
        <begin position="109"/>
        <end position="154"/>
    </location>
</feature>
<evidence type="ECO:0000256" key="4">
    <source>
        <dbReference type="SAM" id="MobiDB-lite"/>
    </source>
</evidence>
<dbReference type="NCBIfam" id="TIGR00621">
    <property type="entry name" value="ssb"/>
    <property type="match status" value="1"/>
</dbReference>
<dbReference type="Proteomes" id="UP000029052">
    <property type="component" value="Unassembled WGS sequence"/>
</dbReference>
<dbReference type="RefSeq" id="WP_022860389.1">
    <property type="nucleotide sequence ID" value="NZ_JGZB01000009.1"/>
</dbReference>
<evidence type="ECO:0000256" key="2">
    <source>
        <dbReference type="PIRNR" id="PIRNR002070"/>
    </source>
</evidence>
<comment type="caution">
    <text evidence="5">The sequence shown here is derived from an EMBL/GenBank/DDBJ whole genome shotgun (WGS) entry which is preliminary data.</text>
</comment>
<evidence type="ECO:0000313" key="5">
    <source>
        <dbReference type="EMBL" id="KFI67738.1"/>
    </source>
</evidence>
<evidence type="ECO:0000313" key="6">
    <source>
        <dbReference type="Proteomes" id="UP000029052"/>
    </source>
</evidence>
<keyword evidence="1 2" id="KW-0238">DNA-binding</keyword>
<dbReference type="GO" id="GO:0006260">
    <property type="term" value="P:DNA replication"/>
    <property type="evidence" value="ECO:0007669"/>
    <property type="project" value="InterPro"/>
</dbReference>
<dbReference type="GO" id="GO:0003697">
    <property type="term" value="F:single-stranded DNA binding"/>
    <property type="evidence" value="ECO:0007669"/>
    <property type="project" value="InterPro"/>
</dbReference>
<dbReference type="InterPro" id="IPR000424">
    <property type="entry name" value="Primosome_PriB/ssb"/>
</dbReference>
<feature type="compositionally biased region" description="Low complexity" evidence="4">
    <location>
        <begin position="110"/>
        <end position="130"/>
    </location>
</feature>
<proteinExistence type="predicted"/>
<dbReference type="PROSITE" id="PS50935">
    <property type="entry name" value="SSB"/>
    <property type="match status" value="1"/>
</dbReference>
<dbReference type="Gene3D" id="2.40.50.140">
    <property type="entry name" value="Nucleic acid-binding proteins"/>
    <property type="match status" value="1"/>
</dbReference>